<organism evidence="13 14">
    <name type="scientific">Ralstonia pickettii</name>
    <name type="common">Burkholderia pickettii</name>
    <dbReference type="NCBI Taxonomy" id="329"/>
    <lineage>
        <taxon>Bacteria</taxon>
        <taxon>Pseudomonadati</taxon>
        <taxon>Pseudomonadota</taxon>
        <taxon>Betaproteobacteria</taxon>
        <taxon>Burkholderiales</taxon>
        <taxon>Burkholderiaceae</taxon>
        <taxon>Ralstonia</taxon>
    </lineage>
</organism>
<comment type="subunit">
    <text evidence="2">Homotrimer.</text>
</comment>
<evidence type="ECO:0000256" key="5">
    <source>
        <dbReference type="ARBA" id="ARBA00022692"/>
    </source>
</evidence>
<evidence type="ECO:0000313" key="13">
    <source>
        <dbReference type="EMBL" id="MRT00353.1"/>
    </source>
</evidence>
<keyword evidence="9" id="KW-0472">Membrane</keyword>
<dbReference type="InterPro" id="IPR023614">
    <property type="entry name" value="Porin_dom_sf"/>
</dbReference>
<comment type="subcellular location">
    <subcellularLocation>
        <location evidence="1">Cell outer membrane</location>
        <topology evidence="1">Multi-pass membrane protein</topology>
    </subcellularLocation>
</comment>
<proteinExistence type="predicted"/>
<dbReference type="SUPFAM" id="SSF56935">
    <property type="entry name" value="Porins"/>
    <property type="match status" value="1"/>
</dbReference>
<feature type="chain" id="PRO_5030593366" evidence="11">
    <location>
        <begin position="24"/>
        <end position="402"/>
    </location>
</feature>
<dbReference type="RefSeq" id="WP_154207616.1">
    <property type="nucleotide sequence ID" value="NZ_WJYN01000006.1"/>
</dbReference>
<dbReference type="EMBL" id="WJYN01000006">
    <property type="protein sequence ID" value="MRT00353.1"/>
    <property type="molecule type" value="Genomic_DNA"/>
</dbReference>
<dbReference type="InterPro" id="IPR050298">
    <property type="entry name" value="Gram-neg_bact_OMP"/>
</dbReference>
<dbReference type="AlphaFoldDB" id="A0A7X2LCJ3"/>
<comment type="caution">
    <text evidence="13">The sequence shown here is derived from an EMBL/GenBank/DDBJ whole genome shotgun (WGS) entry which is preliminary data.</text>
</comment>
<accession>A0A7X2LCJ3</accession>
<evidence type="ECO:0000259" key="12">
    <source>
        <dbReference type="Pfam" id="PF13609"/>
    </source>
</evidence>
<evidence type="ECO:0000256" key="1">
    <source>
        <dbReference type="ARBA" id="ARBA00004571"/>
    </source>
</evidence>
<dbReference type="Gene3D" id="2.40.160.10">
    <property type="entry name" value="Porin"/>
    <property type="match status" value="1"/>
</dbReference>
<evidence type="ECO:0000256" key="7">
    <source>
        <dbReference type="ARBA" id="ARBA00023065"/>
    </source>
</evidence>
<dbReference type="PRINTS" id="PR00182">
    <property type="entry name" value="ECOLNEIPORIN"/>
</dbReference>
<keyword evidence="7" id="KW-0406">Ion transport</keyword>
<gene>
    <name evidence="13" type="ORF">GJQ57_17055</name>
</gene>
<dbReference type="PANTHER" id="PTHR34501">
    <property type="entry name" value="PROTEIN YDDL-RELATED"/>
    <property type="match status" value="1"/>
</dbReference>
<evidence type="ECO:0000256" key="4">
    <source>
        <dbReference type="ARBA" id="ARBA00022452"/>
    </source>
</evidence>
<evidence type="ECO:0000313" key="14">
    <source>
        <dbReference type="Proteomes" id="UP000441032"/>
    </source>
</evidence>
<evidence type="ECO:0000256" key="2">
    <source>
        <dbReference type="ARBA" id="ARBA00011233"/>
    </source>
</evidence>
<evidence type="ECO:0000256" key="11">
    <source>
        <dbReference type="SAM" id="SignalP"/>
    </source>
</evidence>
<dbReference type="PANTHER" id="PTHR34501:SF9">
    <property type="entry name" value="MAJOR OUTER MEMBRANE PROTEIN P.IA"/>
    <property type="match status" value="1"/>
</dbReference>
<dbReference type="CDD" id="cd00342">
    <property type="entry name" value="gram_neg_porins"/>
    <property type="match status" value="1"/>
</dbReference>
<keyword evidence="8" id="KW-0626">Porin</keyword>
<keyword evidence="3" id="KW-0813">Transport</keyword>
<evidence type="ECO:0000256" key="10">
    <source>
        <dbReference type="ARBA" id="ARBA00023237"/>
    </source>
</evidence>
<evidence type="ECO:0000256" key="8">
    <source>
        <dbReference type="ARBA" id="ARBA00023114"/>
    </source>
</evidence>
<dbReference type="InterPro" id="IPR033900">
    <property type="entry name" value="Gram_neg_porin_domain"/>
</dbReference>
<evidence type="ECO:0000256" key="3">
    <source>
        <dbReference type="ARBA" id="ARBA00022448"/>
    </source>
</evidence>
<name>A0A7X2LCJ3_RALPI</name>
<keyword evidence="10" id="KW-0998">Cell outer membrane</keyword>
<evidence type="ECO:0000256" key="9">
    <source>
        <dbReference type="ARBA" id="ARBA00023136"/>
    </source>
</evidence>
<dbReference type="GO" id="GO:0009279">
    <property type="term" value="C:cell outer membrane"/>
    <property type="evidence" value="ECO:0007669"/>
    <property type="project" value="UniProtKB-SubCell"/>
</dbReference>
<feature type="domain" description="Porin" evidence="12">
    <location>
        <begin position="9"/>
        <end position="360"/>
    </location>
</feature>
<reference evidence="13 14" key="1">
    <citation type="submission" date="2019-11" db="EMBL/GenBank/DDBJ databases">
        <title>Phenotypic characterization of an OXA-22 and OXA-60 co-producing Ralstonia pickettii clinical strain.</title>
        <authorList>
            <person name="He F."/>
        </authorList>
    </citation>
    <scope>NUCLEOTIDE SEQUENCE [LARGE SCALE GENOMIC DNA]</scope>
    <source>
        <strain evidence="13 14">PSLESD1</strain>
    </source>
</reference>
<feature type="signal peptide" evidence="11">
    <location>
        <begin position="1"/>
        <end position="23"/>
    </location>
</feature>
<evidence type="ECO:0000256" key="6">
    <source>
        <dbReference type="ARBA" id="ARBA00022729"/>
    </source>
</evidence>
<dbReference type="GO" id="GO:0046930">
    <property type="term" value="C:pore complex"/>
    <property type="evidence" value="ECO:0007669"/>
    <property type="project" value="UniProtKB-KW"/>
</dbReference>
<dbReference type="Pfam" id="PF13609">
    <property type="entry name" value="Porin_4"/>
    <property type="match status" value="1"/>
</dbReference>
<keyword evidence="4" id="KW-1134">Transmembrane beta strand</keyword>
<dbReference type="GO" id="GO:0034220">
    <property type="term" value="P:monoatomic ion transmembrane transport"/>
    <property type="evidence" value="ECO:0007669"/>
    <property type="project" value="InterPro"/>
</dbReference>
<keyword evidence="6 11" id="KW-0732">Signal</keyword>
<sequence length="402" mass="41539">MKRQLAIAAAIALTGGVAGSAYAQSSVTLYGNIDVSIGYQSNQTSVGSTSNGHSVVKQNSGIWSGSRFGFKGNEELGGGNSAQFVLEEGFNGDTGSQSVSGLMFNRQAFVGLANRDLGTVTLGRQYTAYFSILAPYSPITWLTGFYGAHPGDIDSLDTNYRVNNSVVYTSPTLGGVTFSGSYGLGETPGSVGNGSTWSFAARYANGPVGVGAGFMRVNNSTVGGGAWGANSSLSNGGSEPAVSAINAGYQLAAAQQRFAVLGSYTFSPAWDVSVSYTNVQYIPGVNSKFASQAIFNTGGAVLHYKATPTLDLAAGYSYTRATKANGIADAATYHQFNLSQYYSLSKRTGLYVLEAYQKAKGKTISPTGSIIDATASIGDGQNGAPSATGSQLAVAVGMIHRF</sequence>
<keyword evidence="5" id="KW-0812">Transmembrane</keyword>
<dbReference type="GO" id="GO:0015288">
    <property type="term" value="F:porin activity"/>
    <property type="evidence" value="ECO:0007669"/>
    <property type="project" value="UniProtKB-KW"/>
</dbReference>
<dbReference type="InterPro" id="IPR001702">
    <property type="entry name" value="Porin_Gram-ve"/>
</dbReference>
<dbReference type="PRINTS" id="PR00184">
    <property type="entry name" value="NEISSPPORIN"/>
</dbReference>
<dbReference type="InterPro" id="IPR002299">
    <property type="entry name" value="Porin_Neis"/>
</dbReference>
<dbReference type="Proteomes" id="UP000441032">
    <property type="component" value="Unassembled WGS sequence"/>
</dbReference>
<protein>
    <submittedName>
        <fullName evidence="13">Porin</fullName>
    </submittedName>
</protein>